<gene>
    <name evidence="2" type="ORF">RFM52_10715</name>
</gene>
<reference evidence="2 3" key="1">
    <citation type="submission" date="2023-08" db="EMBL/GenBank/DDBJ databases">
        <title>Implementing the SeqCode for naming new Mesorhizobium species isolated from Vachellia karroo root nodules.</title>
        <authorList>
            <person name="Van Lill M."/>
        </authorList>
    </citation>
    <scope>NUCLEOTIDE SEQUENCE [LARGE SCALE GENOMIC DNA]</scope>
    <source>
        <strain evidence="2 3">VK2B</strain>
    </source>
</reference>
<dbReference type="PANTHER" id="PTHR43685">
    <property type="entry name" value="GLYCOSYLTRANSFERASE"/>
    <property type="match status" value="1"/>
</dbReference>
<name>A0ABU4YFD6_9HYPH</name>
<keyword evidence="3" id="KW-1185">Reference proteome</keyword>
<dbReference type="PANTHER" id="PTHR43685:SF2">
    <property type="entry name" value="GLYCOSYLTRANSFERASE 2-LIKE DOMAIN-CONTAINING PROTEIN"/>
    <property type="match status" value="1"/>
</dbReference>
<dbReference type="Proteomes" id="UP001280156">
    <property type="component" value="Unassembled WGS sequence"/>
</dbReference>
<dbReference type="EC" id="2.4.-.-" evidence="2"/>
<keyword evidence="2" id="KW-0328">Glycosyltransferase</keyword>
<dbReference type="SUPFAM" id="SSF53448">
    <property type="entry name" value="Nucleotide-diphospho-sugar transferases"/>
    <property type="match status" value="1"/>
</dbReference>
<evidence type="ECO:0000313" key="3">
    <source>
        <dbReference type="Proteomes" id="UP001280156"/>
    </source>
</evidence>
<dbReference type="InterPro" id="IPR001173">
    <property type="entry name" value="Glyco_trans_2-like"/>
</dbReference>
<evidence type="ECO:0000259" key="1">
    <source>
        <dbReference type="Pfam" id="PF00535"/>
    </source>
</evidence>
<keyword evidence="2" id="KW-0808">Transferase</keyword>
<proteinExistence type="predicted"/>
<dbReference type="GO" id="GO:0016757">
    <property type="term" value="F:glycosyltransferase activity"/>
    <property type="evidence" value="ECO:0007669"/>
    <property type="project" value="UniProtKB-KW"/>
</dbReference>
<feature type="domain" description="Glycosyltransferase 2-like" evidence="1">
    <location>
        <begin position="9"/>
        <end position="115"/>
    </location>
</feature>
<dbReference type="InterPro" id="IPR029044">
    <property type="entry name" value="Nucleotide-diphossugar_trans"/>
</dbReference>
<dbReference type="Pfam" id="PF00535">
    <property type="entry name" value="Glycos_transf_2"/>
    <property type="match status" value="1"/>
</dbReference>
<accession>A0ABU4YFD6</accession>
<comment type="caution">
    <text evidence="2">The sequence shown here is derived from an EMBL/GenBank/DDBJ whole genome shotgun (WGS) entry which is preliminary data.</text>
</comment>
<organism evidence="2 3">
    <name type="scientific">Mesorhizobium humile</name>
    <dbReference type="NCBI Taxonomy" id="3072313"/>
    <lineage>
        <taxon>Bacteria</taxon>
        <taxon>Pseudomonadati</taxon>
        <taxon>Pseudomonadota</taxon>
        <taxon>Alphaproteobacteria</taxon>
        <taxon>Hyphomicrobiales</taxon>
        <taxon>Phyllobacteriaceae</taxon>
        <taxon>Mesorhizobium</taxon>
    </lineage>
</organism>
<dbReference type="Gene3D" id="3.90.550.10">
    <property type="entry name" value="Spore Coat Polysaccharide Biosynthesis Protein SpsA, Chain A"/>
    <property type="match status" value="1"/>
</dbReference>
<dbReference type="EMBL" id="JAVIIV010000005">
    <property type="protein sequence ID" value="MDX8485668.1"/>
    <property type="molecule type" value="Genomic_DNA"/>
</dbReference>
<protein>
    <submittedName>
        <fullName evidence="2">Glycosyltransferase</fullName>
        <ecNumber evidence="2">2.4.-.-</ecNumber>
    </submittedName>
</protein>
<sequence>MAGRPDLAVVVIGFQAPAALVAAVRSVLDQDVPLEIVVVNSGGGNAKALLADGGIDVRVIEVRERLFAGAARNRGIAATQAPFIAFLADDCLACPRWAEVRLLRHREGAAAVASAILNSHPRNLVACAAHLVTSMRRLPGLPAEKAQRYGASFERTLFDRYGTFDEQLISGEDTEFMARLPEALRPVWEPRVLTLHRNETSLFGLLADQYRRGRRYGAYLGSIEAGKPVRPFRKVFRDRRNIGKLVKEGLSGRDRTFARLSLPIVWMALFAKSLGASVGARHVGTPKGRQ</sequence>
<evidence type="ECO:0000313" key="2">
    <source>
        <dbReference type="EMBL" id="MDX8485668.1"/>
    </source>
</evidence>
<dbReference type="CDD" id="cd00761">
    <property type="entry name" value="Glyco_tranf_GTA_type"/>
    <property type="match status" value="1"/>
</dbReference>
<dbReference type="RefSeq" id="WP_320293224.1">
    <property type="nucleotide sequence ID" value="NZ_JAVIIU010000001.1"/>
</dbReference>
<dbReference type="InterPro" id="IPR050834">
    <property type="entry name" value="Glycosyltransf_2"/>
</dbReference>